<dbReference type="Gene3D" id="3.30.160.320">
    <property type="match status" value="1"/>
</dbReference>
<evidence type="ECO:0000313" key="5">
    <source>
        <dbReference type="Proteomes" id="UP000283509"/>
    </source>
</evidence>
<dbReference type="EMBL" id="QCYY01001953">
    <property type="protein sequence ID" value="ROT74011.1"/>
    <property type="molecule type" value="Genomic_DNA"/>
</dbReference>
<dbReference type="Proteomes" id="UP000283509">
    <property type="component" value="Unassembled WGS sequence"/>
</dbReference>
<keyword evidence="1" id="KW-0929">Antimicrobial</keyword>
<dbReference type="InterPro" id="IPR024509">
    <property type="entry name" value="Anti-LPS_factor/Scygonadin"/>
</dbReference>
<evidence type="ECO:0000256" key="2">
    <source>
        <dbReference type="ARBA" id="ARBA00023022"/>
    </source>
</evidence>
<keyword evidence="5" id="KW-1185">Reference proteome</keyword>
<sequence length="145" mass="15666">MALSSTFVSAVLVVALVAPLAPPCHGFSLKDLFVPVIKDQVSDLWRTGDIDLVGHSCTYNVKPDIDGFELYFIGSVTCPGWTTLRGESNTRSKSGVVNAAVKDFIQKALKAGLVTEKKPNRTSYNTTESGKRGWGVLVFFSLVTP</sequence>
<name>A0A423TC79_PENVA</name>
<protein>
    <submittedName>
        <fullName evidence="4">Anti-lipopolysaccharide factor</fullName>
    </submittedName>
</protein>
<reference evidence="4 5" key="2">
    <citation type="submission" date="2019-01" db="EMBL/GenBank/DDBJ databases">
        <title>The decoding of complex shrimp genome reveals the adaptation for benthos swimmer, frequently molting mechanism and breeding impact on genome.</title>
        <authorList>
            <person name="Sun Y."/>
            <person name="Gao Y."/>
            <person name="Yu Y."/>
        </authorList>
    </citation>
    <scope>NUCLEOTIDE SEQUENCE [LARGE SCALE GENOMIC DNA]</scope>
    <source>
        <tissue evidence="4">Muscle</tissue>
    </source>
</reference>
<dbReference type="OrthoDB" id="6367024at2759"/>
<dbReference type="SMR" id="A0A423TC79"/>
<evidence type="ECO:0000256" key="3">
    <source>
        <dbReference type="SAM" id="SignalP"/>
    </source>
</evidence>
<keyword evidence="2" id="KW-0044">Antibiotic</keyword>
<gene>
    <name evidence="4" type="ORF">C7M84_007504</name>
</gene>
<comment type="caution">
    <text evidence="4">The sequence shown here is derived from an EMBL/GenBank/DDBJ whole genome shotgun (WGS) entry which is preliminary data.</text>
</comment>
<dbReference type="GO" id="GO:0042742">
    <property type="term" value="P:defense response to bacterium"/>
    <property type="evidence" value="ECO:0007669"/>
    <property type="project" value="UniProtKB-KW"/>
</dbReference>
<evidence type="ECO:0000256" key="1">
    <source>
        <dbReference type="ARBA" id="ARBA00022529"/>
    </source>
</evidence>
<dbReference type="Pfam" id="PF11630">
    <property type="entry name" value="Anti-LPS-SCYG"/>
    <property type="match status" value="1"/>
</dbReference>
<dbReference type="InterPro" id="IPR038539">
    <property type="entry name" value="Anti-LPS_factor/Scygonadin_sf"/>
</dbReference>
<keyword evidence="3" id="KW-0732">Signal</keyword>
<feature type="chain" id="PRO_5019008936" evidence="3">
    <location>
        <begin position="27"/>
        <end position="145"/>
    </location>
</feature>
<feature type="signal peptide" evidence="3">
    <location>
        <begin position="1"/>
        <end position="26"/>
    </location>
</feature>
<dbReference type="AlphaFoldDB" id="A0A423TC79"/>
<accession>A0A423TC79</accession>
<proteinExistence type="predicted"/>
<evidence type="ECO:0000313" key="4">
    <source>
        <dbReference type="EMBL" id="ROT74011.1"/>
    </source>
</evidence>
<organism evidence="4 5">
    <name type="scientific">Penaeus vannamei</name>
    <name type="common">Whiteleg shrimp</name>
    <name type="synonym">Litopenaeus vannamei</name>
    <dbReference type="NCBI Taxonomy" id="6689"/>
    <lineage>
        <taxon>Eukaryota</taxon>
        <taxon>Metazoa</taxon>
        <taxon>Ecdysozoa</taxon>
        <taxon>Arthropoda</taxon>
        <taxon>Crustacea</taxon>
        <taxon>Multicrustacea</taxon>
        <taxon>Malacostraca</taxon>
        <taxon>Eumalacostraca</taxon>
        <taxon>Eucarida</taxon>
        <taxon>Decapoda</taxon>
        <taxon>Dendrobranchiata</taxon>
        <taxon>Penaeoidea</taxon>
        <taxon>Penaeidae</taxon>
        <taxon>Penaeus</taxon>
    </lineage>
</organism>
<reference evidence="4 5" key="1">
    <citation type="submission" date="2018-04" db="EMBL/GenBank/DDBJ databases">
        <authorList>
            <person name="Zhang X."/>
            <person name="Yuan J."/>
            <person name="Li F."/>
            <person name="Xiang J."/>
        </authorList>
    </citation>
    <scope>NUCLEOTIDE SEQUENCE [LARGE SCALE GENOMIC DNA]</scope>
    <source>
        <tissue evidence="4">Muscle</tissue>
    </source>
</reference>